<proteinExistence type="predicted"/>
<evidence type="ECO:0000313" key="1">
    <source>
        <dbReference type="EMBL" id="RNA11290.1"/>
    </source>
</evidence>
<keyword evidence="2" id="KW-1185">Reference proteome</keyword>
<protein>
    <submittedName>
        <fullName evidence="1">Uncharacterized protein</fullName>
    </submittedName>
</protein>
<evidence type="ECO:0000313" key="2">
    <source>
        <dbReference type="Proteomes" id="UP000276133"/>
    </source>
</evidence>
<comment type="caution">
    <text evidence="1">The sequence shown here is derived from an EMBL/GenBank/DDBJ whole genome shotgun (WGS) entry which is preliminary data.</text>
</comment>
<gene>
    <name evidence="1" type="ORF">BpHYR1_054665</name>
</gene>
<reference evidence="1 2" key="1">
    <citation type="journal article" date="2018" name="Sci. Rep.">
        <title>Genomic signatures of local adaptation to the degree of environmental predictability in rotifers.</title>
        <authorList>
            <person name="Franch-Gras L."/>
            <person name="Hahn C."/>
            <person name="Garcia-Roger E.M."/>
            <person name="Carmona M.J."/>
            <person name="Serra M."/>
            <person name="Gomez A."/>
        </authorList>
    </citation>
    <scope>NUCLEOTIDE SEQUENCE [LARGE SCALE GENOMIC DNA]</scope>
    <source>
        <strain evidence="1">HYR1</strain>
    </source>
</reference>
<dbReference type="Proteomes" id="UP000276133">
    <property type="component" value="Unassembled WGS sequence"/>
</dbReference>
<organism evidence="1 2">
    <name type="scientific">Brachionus plicatilis</name>
    <name type="common">Marine rotifer</name>
    <name type="synonym">Brachionus muelleri</name>
    <dbReference type="NCBI Taxonomy" id="10195"/>
    <lineage>
        <taxon>Eukaryota</taxon>
        <taxon>Metazoa</taxon>
        <taxon>Spiralia</taxon>
        <taxon>Gnathifera</taxon>
        <taxon>Rotifera</taxon>
        <taxon>Eurotatoria</taxon>
        <taxon>Monogononta</taxon>
        <taxon>Pseudotrocha</taxon>
        <taxon>Ploima</taxon>
        <taxon>Brachionidae</taxon>
        <taxon>Brachionus</taxon>
    </lineage>
</organism>
<accession>A0A3M7QIV8</accession>
<dbReference type="AlphaFoldDB" id="A0A3M7QIV8"/>
<sequence>MSNLIESFDLKLQHAEKVFTKKENGEQNFKFENKFDKLIPKFLFKTEKKILISEKVEFRMEVVSLIRERSLISSKW</sequence>
<dbReference type="EMBL" id="REGN01005992">
    <property type="protein sequence ID" value="RNA11290.1"/>
    <property type="molecule type" value="Genomic_DNA"/>
</dbReference>
<name>A0A3M7QIV8_BRAPC</name>